<dbReference type="EMBL" id="CP022163">
    <property type="protein sequence ID" value="ATB27451.1"/>
    <property type="molecule type" value="Genomic_DNA"/>
</dbReference>
<dbReference type="KEGG" id="mbd:MEBOL_000893"/>
<evidence type="ECO:0000313" key="2">
    <source>
        <dbReference type="EMBL" id="ATB27451.1"/>
    </source>
</evidence>
<protein>
    <submittedName>
        <fullName evidence="2">Lipoprotein</fullName>
    </submittedName>
</protein>
<dbReference type="Proteomes" id="UP000217289">
    <property type="component" value="Chromosome"/>
</dbReference>
<dbReference type="PROSITE" id="PS51257">
    <property type="entry name" value="PROKAR_LIPOPROTEIN"/>
    <property type="match status" value="1"/>
</dbReference>
<dbReference type="AlphaFoldDB" id="A0A250I8F5"/>
<name>A0A250I8F5_9BACT</name>
<evidence type="ECO:0000256" key="1">
    <source>
        <dbReference type="SAM" id="MobiDB-lite"/>
    </source>
</evidence>
<reference evidence="2 3" key="1">
    <citation type="submission" date="2017-06" db="EMBL/GenBank/DDBJ databases">
        <authorList>
            <person name="Kim H.J."/>
            <person name="Triplett B.A."/>
        </authorList>
    </citation>
    <scope>NUCLEOTIDE SEQUENCE [LARGE SCALE GENOMIC DNA]</scope>
    <source>
        <strain evidence="2 3">DSM 14713</strain>
    </source>
</reference>
<dbReference type="OrthoDB" id="5380347at2"/>
<keyword evidence="3" id="KW-1185">Reference proteome</keyword>
<sequence length="301" mass="32987">MRTLPPSFLLLLAASVTACHRDIPSLEPRFAVEPPLRPQFVPPEDSLLTETVKSSLRHSGSPGSQDAEMTTVSRFSPEDRAWLLTQRVTQSRHTRDGAEVRSLVDDVLQRAPLRLRLAADGTYVRLAEPDAVLAAVRALPSTGLDVTPLERFFAPDVLEGRTREEWEVKYGGLYGRSLVPGQRGYAVGRLSLGGGEVTYLLERTFTGTQLTEHGEALVFSLRCLAAPGDTSPQAVRDTLRAAGDPEPTPGVECGGEQLLGKGRFLPVRREFTLRAELGGETWTWTTQSTLASLRALEEETR</sequence>
<dbReference type="RefSeq" id="WP_157774751.1">
    <property type="nucleotide sequence ID" value="NZ_CP022163.1"/>
</dbReference>
<organism evidence="2 3">
    <name type="scientific">Melittangium boletus DSM 14713</name>
    <dbReference type="NCBI Taxonomy" id="1294270"/>
    <lineage>
        <taxon>Bacteria</taxon>
        <taxon>Pseudomonadati</taxon>
        <taxon>Myxococcota</taxon>
        <taxon>Myxococcia</taxon>
        <taxon>Myxococcales</taxon>
        <taxon>Cystobacterineae</taxon>
        <taxon>Archangiaceae</taxon>
        <taxon>Melittangium</taxon>
    </lineage>
</organism>
<feature type="region of interest" description="Disordered" evidence="1">
    <location>
        <begin position="51"/>
        <end position="73"/>
    </location>
</feature>
<evidence type="ECO:0000313" key="3">
    <source>
        <dbReference type="Proteomes" id="UP000217289"/>
    </source>
</evidence>
<keyword evidence="2" id="KW-0449">Lipoprotein</keyword>
<accession>A0A250I8F5</accession>
<gene>
    <name evidence="2" type="ORF">MEBOL_000893</name>
</gene>
<proteinExistence type="predicted"/>